<sequence>MEQQFYQPLSAALHTPLQANHNPQPHYSSYASHATSSSMANGAQHTAQHSRHREEEEEEEDDEEAAEEDVDHRDQQSSVNSPRVAAVHPSKSAGPALSTGAPQYAVQAQAKAQDEDTTQDQNALDDSKRKPGRPRGSRNRKPRASTSTSGKAPAGSQHPGFYQYPPAPGGSVPNQHFYDFQWRALNLCTEFYQAAEELIFSTSFPQKSASPIVIAQCYHAGPATKVDPLALIAEAKRVCDTLLANPSQLAGQPPPAAPPAYTPITTFGTMAPPSAASVNAPPSATSAVNGPQSFVIPLGATALAPPPGYPPQPYYTATYPPPAGSRYPTAPYYYNAAQHPGPYYAPPAAQSTPAPSAAAAIIPSPPPPTGAAAAAPSAATTQAQPLTESSTSASAVPAPTLAPQPSTSTSTSTSAAPPPPSPASGLSAFNATTGNVAPGGTQGAWTEEETERLRKLSEQSKEINGNGDVEWDWVVQQWGNTRTRHQILLKATSLGLKESTTRGTKRRREPDATPDASTRQLPPPQHAQSPLSQPAHVQASHTQQQRPQHPQTTHAQQTSYVQPATVNVQTTSPAQSSTASNPPSAQASPATQPIRPPSSSIQQSMNPQRTTSQPSATYSHAWPMPTIASSSSPILTHTQTHTQADSSRANYYRPPQPPYGSTAQSPTTQAARPPSSHSMQQQSTHQYMYRPLQNGGTIGRRENGILFTPASGCFIARVLHLARTPIRTVGLFCFRTRTCDSSCMPSLSYVDTNSGPAQLSGLQQQQQQSISPPPVVNQSASETTTQVQQHNHPHDPYAAAYPSYSNIVPYGTPYNAEVNTLPPYYPHETPQHAQPVGLHEAHDKHQSMQDQRPHPPNPVPSPSHPPVSGLPPPRSQDTTQVDTTSIPASESQQRSPISLQAASIGSPHDLPQHRPSPPQPMAVDSPSGLKRVYDGNGAANDGQHAKRARRTTTSGTGDSELEVLRDESEVGPSGGPKHWTDEEKGKLFHWMLDDEERWEAFGTKMNTVFREGSAQLFQSRKSFTALKSCYHRNLEIFKQIYVFEGFLARAPVTAVSPPGASNPVPSSSTNESPNAHIDYNEIASLPMPAVFATATERHNFLERKLETAKALNVPVSNLTMKVIDHWFDTGWFTLFKKRFQEDPKTGLPVPRYATDRDDADADADAEGEVVDDEQATSGGANATEARRRHLDPNSCLIPQPFPNPVAISRSVTSFRLQRASPPPITPVVAPASAQQLHFSQGSPHLPHSAQSSPQLPYGYPAHGPIHLYSPPNLAAEYQMQQQQLVHFQVQTAQTLTHLTNLTQTLLGTCNTLVELVRAQADDVRVQTELLRHREEREELANRGTDRLSTTSFHPVQSEPSSSRVGLGDLIGRDNRASLATEVLANPLVGDEVKHAAAEYLKRIFQ</sequence>
<dbReference type="EMBL" id="JH930470">
    <property type="protein sequence ID" value="EKM58189.1"/>
    <property type="molecule type" value="Genomic_DNA"/>
</dbReference>
<accession>K5WGG2</accession>
<feature type="region of interest" description="Disordered" evidence="1">
    <location>
        <begin position="1055"/>
        <end position="1075"/>
    </location>
</feature>
<feature type="compositionally biased region" description="Pro residues" evidence="1">
    <location>
        <begin position="854"/>
        <end position="874"/>
    </location>
</feature>
<feature type="compositionally biased region" description="Low complexity" evidence="1">
    <location>
        <begin position="370"/>
        <end position="415"/>
    </location>
</feature>
<dbReference type="HOGENOM" id="CLU_277205_0_0_1"/>
<feature type="compositionally biased region" description="Polar residues" evidence="1">
    <location>
        <begin position="559"/>
        <end position="568"/>
    </location>
</feature>
<feature type="compositionally biased region" description="Polar residues" evidence="1">
    <location>
        <begin position="876"/>
        <end position="903"/>
    </location>
</feature>
<feature type="compositionally biased region" description="Low complexity" evidence="1">
    <location>
        <begin position="758"/>
        <end position="770"/>
    </location>
</feature>
<feature type="compositionally biased region" description="Polar residues" evidence="1">
    <location>
        <begin position="627"/>
        <end position="649"/>
    </location>
</feature>
<feature type="compositionally biased region" description="Polar residues" evidence="1">
    <location>
        <begin position="776"/>
        <end position="790"/>
    </location>
</feature>
<feature type="compositionally biased region" description="Basic and acidic residues" evidence="1">
    <location>
        <begin position="1336"/>
        <end position="1345"/>
    </location>
</feature>
<feature type="compositionally biased region" description="Basic residues" evidence="1">
    <location>
        <begin position="130"/>
        <end position="143"/>
    </location>
</feature>
<feature type="region of interest" description="Disordered" evidence="1">
    <location>
        <begin position="345"/>
        <end position="449"/>
    </location>
</feature>
<keyword evidence="3" id="KW-1185">Reference proteome</keyword>
<feature type="compositionally biased region" description="Low complexity" evidence="1">
    <location>
        <begin position="675"/>
        <end position="684"/>
    </location>
</feature>
<gene>
    <name evidence="2" type="ORF">PHACADRAFT_171436</name>
</gene>
<feature type="compositionally biased region" description="Polar residues" evidence="1">
    <location>
        <begin position="659"/>
        <end position="670"/>
    </location>
</feature>
<evidence type="ECO:0008006" key="4">
    <source>
        <dbReference type="Google" id="ProtNLM"/>
    </source>
</evidence>
<dbReference type="GeneID" id="18909554"/>
<feature type="region of interest" description="Disordered" evidence="1">
    <location>
        <begin position="821"/>
        <end position="982"/>
    </location>
</feature>
<dbReference type="InParanoid" id="K5WGG2"/>
<feature type="compositionally biased region" description="Low complexity" evidence="1">
    <location>
        <begin position="541"/>
        <end position="558"/>
    </location>
</feature>
<dbReference type="OrthoDB" id="2348945at2759"/>
<dbReference type="STRING" id="650164.K5WGG2"/>
<organism evidence="2 3">
    <name type="scientific">Phanerochaete carnosa (strain HHB-10118-sp)</name>
    <name type="common">White-rot fungus</name>
    <name type="synonym">Peniophora carnosa</name>
    <dbReference type="NCBI Taxonomy" id="650164"/>
    <lineage>
        <taxon>Eukaryota</taxon>
        <taxon>Fungi</taxon>
        <taxon>Dikarya</taxon>
        <taxon>Basidiomycota</taxon>
        <taxon>Agaricomycotina</taxon>
        <taxon>Agaricomycetes</taxon>
        <taxon>Polyporales</taxon>
        <taxon>Phanerochaetaceae</taxon>
        <taxon>Phanerochaete</taxon>
    </lineage>
</organism>
<feature type="region of interest" description="Disordered" evidence="1">
    <location>
        <begin position="495"/>
        <end position="684"/>
    </location>
</feature>
<protein>
    <recommendedName>
        <fullName evidence="4">Myb-like domain-containing protein</fullName>
    </recommendedName>
</protein>
<feature type="compositionally biased region" description="Polar residues" evidence="1">
    <location>
        <begin position="1063"/>
        <end position="1073"/>
    </location>
</feature>
<feature type="compositionally biased region" description="Low complexity" evidence="1">
    <location>
        <begin position="569"/>
        <end position="604"/>
    </location>
</feature>
<dbReference type="KEGG" id="pco:PHACADRAFT_171436"/>
<feature type="region of interest" description="Disordered" evidence="1">
    <location>
        <begin position="1"/>
        <end position="168"/>
    </location>
</feature>
<feature type="compositionally biased region" description="Low complexity" evidence="1">
    <location>
        <begin position="346"/>
        <end position="362"/>
    </location>
</feature>
<feature type="region of interest" description="Disordered" evidence="1">
    <location>
        <begin position="758"/>
        <end position="800"/>
    </location>
</feature>
<reference evidence="2 3" key="1">
    <citation type="journal article" date="2012" name="BMC Genomics">
        <title>Comparative genomics of the white-rot fungi, Phanerochaete carnosa and P. chrysosporium, to elucidate the genetic basis of the distinct wood types they colonize.</title>
        <authorList>
            <person name="Suzuki H."/>
            <person name="MacDonald J."/>
            <person name="Syed K."/>
            <person name="Salamov A."/>
            <person name="Hori C."/>
            <person name="Aerts A."/>
            <person name="Henrissat B."/>
            <person name="Wiebenga A."/>
            <person name="vanKuyk P.A."/>
            <person name="Barry K."/>
            <person name="Lindquist E."/>
            <person name="LaButti K."/>
            <person name="Lapidus A."/>
            <person name="Lucas S."/>
            <person name="Coutinho P."/>
            <person name="Gong Y."/>
            <person name="Samejima M."/>
            <person name="Mahadevan R."/>
            <person name="Abou-Zaid M."/>
            <person name="de Vries R.P."/>
            <person name="Igarashi K."/>
            <person name="Yadav J.S."/>
            <person name="Grigoriev I.V."/>
            <person name="Master E.R."/>
        </authorList>
    </citation>
    <scope>NUCLEOTIDE SEQUENCE [LARGE SCALE GENOMIC DNA]</scope>
    <source>
        <strain evidence="2 3">HHB-10118-sp</strain>
    </source>
</reference>
<feature type="compositionally biased region" description="Acidic residues" evidence="1">
    <location>
        <begin position="55"/>
        <end position="69"/>
    </location>
</feature>
<feature type="compositionally biased region" description="Polar residues" evidence="1">
    <location>
        <begin position="515"/>
        <end position="532"/>
    </location>
</feature>
<feature type="compositionally biased region" description="Polar residues" evidence="1">
    <location>
        <begin position="1346"/>
        <end position="1363"/>
    </location>
</feature>
<feature type="region of interest" description="Disordered" evidence="1">
    <location>
        <begin position="1336"/>
        <end position="1367"/>
    </location>
</feature>
<evidence type="ECO:0000313" key="3">
    <source>
        <dbReference type="Proteomes" id="UP000008370"/>
    </source>
</evidence>
<evidence type="ECO:0000313" key="2">
    <source>
        <dbReference type="EMBL" id="EKM58189.1"/>
    </source>
</evidence>
<feature type="region of interest" description="Disordered" evidence="1">
    <location>
        <begin position="1145"/>
        <end position="1201"/>
    </location>
</feature>
<name>K5WGG2_PHACS</name>
<evidence type="ECO:0000256" key="1">
    <source>
        <dbReference type="SAM" id="MobiDB-lite"/>
    </source>
</evidence>
<feature type="compositionally biased region" description="Low complexity" evidence="1">
    <location>
        <begin position="26"/>
        <end position="38"/>
    </location>
</feature>
<dbReference type="RefSeq" id="XP_007393512.1">
    <property type="nucleotide sequence ID" value="XM_007393450.1"/>
</dbReference>
<feature type="compositionally biased region" description="Polar residues" evidence="1">
    <location>
        <begin position="605"/>
        <end position="618"/>
    </location>
</feature>
<proteinExistence type="predicted"/>
<dbReference type="Proteomes" id="UP000008370">
    <property type="component" value="Unassembled WGS sequence"/>
</dbReference>
<feature type="compositionally biased region" description="Basic and acidic residues" evidence="1">
    <location>
        <begin position="839"/>
        <end position="853"/>
    </location>
</feature>
<feature type="compositionally biased region" description="Acidic residues" evidence="1">
    <location>
        <begin position="1157"/>
        <end position="1174"/>
    </location>
</feature>